<evidence type="ECO:0000313" key="2">
    <source>
        <dbReference type="EMBL" id="WMS85648.1"/>
    </source>
</evidence>
<protein>
    <submittedName>
        <fullName evidence="2">Uncharacterized protein</fullName>
    </submittedName>
</protein>
<feature type="transmembrane region" description="Helical" evidence="1">
    <location>
        <begin position="93"/>
        <end position="113"/>
    </location>
</feature>
<reference evidence="2 3" key="1">
    <citation type="submission" date="2023-08" db="EMBL/GenBank/DDBJ databases">
        <title>Pleionea litopenaei sp. nov., isolated from stomach of juvenile Litopenaeus vannamei.</title>
        <authorList>
            <person name="Rho A.M."/>
            <person name="Hwang C.Y."/>
        </authorList>
    </citation>
    <scope>NUCLEOTIDE SEQUENCE [LARGE SCALE GENOMIC DNA]</scope>
    <source>
        <strain evidence="2 3">HL-JVS1</strain>
    </source>
</reference>
<keyword evidence="1" id="KW-0812">Transmembrane</keyword>
<dbReference type="KEGG" id="plei:Q9312_10525"/>
<accession>A0AA51RQG4</accession>
<gene>
    <name evidence="2" type="ORF">Q9312_10525</name>
</gene>
<keyword evidence="1" id="KW-1133">Transmembrane helix</keyword>
<keyword evidence="1" id="KW-0472">Membrane</keyword>
<proteinExistence type="predicted"/>
<sequence>MNLQRSAVGFSFFTLFVLLAIAVSSAAVIAGYSVNEVAMGSATTFYSIVLPFFIFNLVVTLGLKRNFKWAFVLALIEVLILLCWGFYKLITAFEFFFALVFLSMLSTLVYDYVKSQDDAHEQCEED</sequence>
<dbReference type="RefSeq" id="WP_309200801.1">
    <property type="nucleotide sequence ID" value="NZ_CP133548.1"/>
</dbReference>
<organism evidence="2 3">
    <name type="scientific">Pleionea litopenaei</name>
    <dbReference type="NCBI Taxonomy" id="3070815"/>
    <lineage>
        <taxon>Bacteria</taxon>
        <taxon>Pseudomonadati</taxon>
        <taxon>Pseudomonadota</taxon>
        <taxon>Gammaproteobacteria</taxon>
        <taxon>Oceanospirillales</taxon>
        <taxon>Pleioneaceae</taxon>
        <taxon>Pleionea</taxon>
    </lineage>
</organism>
<evidence type="ECO:0000313" key="3">
    <source>
        <dbReference type="Proteomes" id="UP001239782"/>
    </source>
</evidence>
<dbReference type="AlphaFoldDB" id="A0AA51RQG4"/>
<dbReference type="Proteomes" id="UP001239782">
    <property type="component" value="Chromosome"/>
</dbReference>
<dbReference type="EMBL" id="CP133548">
    <property type="protein sequence ID" value="WMS85648.1"/>
    <property type="molecule type" value="Genomic_DNA"/>
</dbReference>
<feature type="transmembrane region" description="Helical" evidence="1">
    <location>
        <begin position="69"/>
        <end position="87"/>
    </location>
</feature>
<evidence type="ECO:0000256" key="1">
    <source>
        <dbReference type="SAM" id="Phobius"/>
    </source>
</evidence>
<keyword evidence="3" id="KW-1185">Reference proteome</keyword>
<name>A0AA51RQG4_9GAMM</name>
<feature type="transmembrane region" description="Helical" evidence="1">
    <location>
        <begin position="42"/>
        <end position="62"/>
    </location>
</feature>